<dbReference type="EMBL" id="CP129968">
    <property type="protein sequence ID" value="WKK78915.1"/>
    <property type="molecule type" value="Genomic_DNA"/>
</dbReference>
<dbReference type="RefSeq" id="WP_302122342.1">
    <property type="nucleotide sequence ID" value="NZ_CP129968.2"/>
</dbReference>
<dbReference type="InterPro" id="IPR011250">
    <property type="entry name" value="OMP/PagP_B-barrel"/>
</dbReference>
<gene>
    <name evidence="2" type="ORF">QYS47_15370</name>
</gene>
<reference evidence="2" key="1">
    <citation type="submission" date="2023-08" db="EMBL/GenBank/DDBJ databases">
        <title>Comparative genomics and taxonomic characterization of three novel marine species of genus Marivirga.</title>
        <authorList>
            <person name="Muhammad N."/>
            <person name="Kim S.-G."/>
        </authorList>
    </citation>
    <scope>NUCLEOTIDE SEQUENCE</scope>
    <source>
        <strain evidence="2">BKB1-2</strain>
    </source>
</reference>
<evidence type="ECO:0000313" key="2">
    <source>
        <dbReference type="EMBL" id="WKK78915.1"/>
    </source>
</evidence>
<protein>
    <submittedName>
        <fullName evidence="2">Outer membrane beta-barrel protein</fullName>
    </submittedName>
</protein>
<evidence type="ECO:0000256" key="1">
    <source>
        <dbReference type="SAM" id="SignalP"/>
    </source>
</evidence>
<dbReference type="AlphaFoldDB" id="A0AA49GB95"/>
<name>A0AA49GB95_9BACT</name>
<dbReference type="Proteomes" id="UP001232019">
    <property type="component" value="Chromosome"/>
</dbReference>
<proteinExistence type="predicted"/>
<feature type="signal peptide" evidence="1">
    <location>
        <begin position="1"/>
        <end position="19"/>
    </location>
</feature>
<keyword evidence="1" id="KW-0732">Signal</keyword>
<dbReference type="SUPFAM" id="SSF56925">
    <property type="entry name" value="OMPA-like"/>
    <property type="match status" value="1"/>
</dbReference>
<feature type="chain" id="PRO_5041256418" evidence="1">
    <location>
        <begin position="20"/>
        <end position="254"/>
    </location>
</feature>
<accession>A0AA49GB95</accession>
<dbReference type="KEGG" id="marp:QYS47_15370"/>
<sequence length="254" mass="28646">MRFLYLSFLVLLLSSPAFAQYNAGGTQFYIGPKASINAARYTPAKNTPDLPSAYKNKLGFGAGFMYKFRVTDLISLHGEFNYIRKSRSVIDSTIVTEYQNFHLDTPILFEISFPAKLPRIGKFEYFFNAGPQLSYWISGKGNTQFEDNPEQASSNYAVNLNTENINRLQFGIIFGAGMTLPSVGDNYFVVEARYSFYQTHLGEKYVTTLGDFTHIDDLRGNYNVLSLSVAYTFGLNFMPSSQKNKGMKVKTVVQ</sequence>
<organism evidence="2">
    <name type="scientific">Marivirga arenosa</name>
    <dbReference type="NCBI Taxonomy" id="3059076"/>
    <lineage>
        <taxon>Bacteria</taxon>
        <taxon>Pseudomonadati</taxon>
        <taxon>Bacteroidota</taxon>
        <taxon>Cytophagia</taxon>
        <taxon>Cytophagales</taxon>
        <taxon>Marivirgaceae</taxon>
        <taxon>Marivirga</taxon>
    </lineage>
</organism>